<evidence type="ECO:0000313" key="9">
    <source>
        <dbReference type="EMBL" id="KAJ7086862.1"/>
    </source>
</evidence>
<evidence type="ECO:0000256" key="3">
    <source>
        <dbReference type="ARBA" id="ARBA00022723"/>
    </source>
</evidence>
<dbReference type="Gene3D" id="1.10.630.10">
    <property type="entry name" value="Cytochrome P450"/>
    <property type="match status" value="1"/>
</dbReference>
<evidence type="ECO:0000256" key="8">
    <source>
        <dbReference type="SAM" id="SignalP"/>
    </source>
</evidence>
<dbReference type="GO" id="GO:0004497">
    <property type="term" value="F:monooxygenase activity"/>
    <property type="evidence" value="ECO:0007669"/>
    <property type="project" value="UniProtKB-KW"/>
</dbReference>
<dbReference type="CDD" id="cd11041">
    <property type="entry name" value="CYP503A1-like"/>
    <property type="match status" value="1"/>
</dbReference>
<keyword evidence="6 7" id="KW-0349">Heme</keyword>
<keyword evidence="7" id="KW-0503">Monooxygenase</keyword>
<dbReference type="Pfam" id="PF00067">
    <property type="entry name" value="p450"/>
    <property type="match status" value="1"/>
</dbReference>
<dbReference type="InterPro" id="IPR036396">
    <property type="entry name" value="Cyt_P450_sf"/>
</dbReference>
<dbReference type="GO" id="GO:0020037">
    <property type="term" value="F:heme binding"/>
    <property type="evidence" value="ECO:0007669"/>
    <property type="project" value="InterPro"/>
</dbReference>
<keyword evidence="10" id="KW-1185">Reference proteome</keyword>
<dbReference type="EMBL" id="JARJCN010000030">
    <property type="protein sequence ID" value="KAJ7086862.1"/>
    <property type="molecule type" value="Genomic_DNA"/>
</dbReference>
<feature type="signal peptide" evidence="8">
    <location>
        <begin position="1"/>
        <end position="17"/>
    </location>
</feature>
<proteinExistence type="inferred from homology"/>
<evidence type="ECO:0000256" key="4">
    <source>
        <dbReference type="ARBA" id="ARBA00023002"/>
    </source>
</evidence>
<gene>
    <name evidence="9" type="ORF">B0H15DRAFT_1022969</name>
</gene>
<evidence type="ECO:0000256" key="5">
    <source>
        <dbReference type="ARBA" id="ARBA00023004"/>
    </source>
</evidence>
<evidence type="ECO:0000256" key="1">
    <source>
        <dbReference type="ARBA" id="ARBA00001971"/>
    </source>
</evidence>
<comment type="similarity">
    <text evidence="2 7">Belongs to the cytochrome P450 family.</text>
</comment>
<comment type="cofactor">
    <cofactor evidence="1 6">
        <name>heme</name>
        <dbReference type="ChEBI" id="CHEBI:30413"/>
    </cofactor>
</comment>
<evidence type="ECO:0000256" key="2">
    <source>
        <dbReference type="ARBA" id="ARBA00010617"/>
    </source>
</evidence>
<dbReference type="InterPro" id="IPR001128">
    <property type="entry name" value="Cyt_P450"/>
</dbReference>
<evidence type="ECO:0000256" key="7">
    <source>
        <dbReference type="RuleBase" id="RU000461"/>
    </source>
</evidence>
<feature type="chain" id="PRO_5042145288" evidence="8">
    <location>
        <begin position="18"/>
        <end position="508"/>
    </location>
</feature>
<comment type="caution">
    <text evidence="9">The sequence shown here is derived from an EMBL/GenBank/DDBJ whole genome shotgun (WGS) entry which is preliminary data.</text>
</comment>
<dbReference type="InterPro" id="IPR002403">
    <property type="entry name" value="Cyt_P450_E_grp-IV"/>
</dbReference>
<evidence type="ECO:0000256" key="6">
    <source>
        <dbReference type="PIRSR" id="PIRSR602403-1"/>
    </source>
</evidence>
<dbReference type="SUPFAM" id="SSF48264">
    <property type="entry name" value="Cytochrome P450"/>
    <property type="match status" value="1"/>
</dbReference>
<name>A0AAD6U4N3_9AGAR</name>
<keyword evidence="3 6" id="KW-0479">Metal-binding</keyword>
<dbReference type="AlphaFoldDB" id="A0AAD6U4N3"/>
<protein>
    <submittedName>
        <fullName evidence="9">Cytochrome P450</fullName>
    </submittedName>
</protein>
<reference evidence="9" key="1">
    <citation type="submission" date="2023-03" db="EMBL/GenBank/DDBJ databases">
        <title>Massive genome expansion in bonnet fungi (Mycena s.s.) driven by repeated elements and novel gene families across ecological guilds.</title>
        <authorList>
            <consortium name="Lawrence Berkeley National Laboratory"/>
            <person name="Harder C.B."/>
            <person name="Miyauchi S."/>
            <person name="Viragh M."/>
            <person name="Kuo A."/>
            <person name="Thoen E."/>
            <person name="Andreopoulos B."/>
            <person name="Lu D."/>
            <person name="Skrede I."/>
            <person name="Drula E."/>
            <person name="Henrissat B."/>
            <person name="Morin E."/>
            <person name="Kohler A."/>
            <person name="Barry K."/>
            <person name="LaButti K."/>
            <person name="Morin E."/>
            <person name="Salamov A."/>
            <person name="Lipzen A."/>
            <person name="Mereny Z."/>
            <person name="Hegedus B."/>
            <person name="Baldrian P."/>
            <person name="Stursova M."/>
            <person name="Weitz H."/>
            <person name="Taylor A."/>
            <person name="Grigoriev I.V."/>
            <person name="Nagy L.G."/>
            <person name="Martin F."/>
            <person name="Kauserud H."/>
        </authorList>
    </citation>
    <scope>NUCLEOTIDE SEQUENCE</scope>
    <source>
        <strain evidence="9">CBHHK173m</strain>
    </source>
</reference>
<keyword evidence="4 7" id="KW-0560">Oxidoreductase</keyword>
<dbReference type="PRINTS" id="PR00465">
    <property type="entry name" value="EP450IV"/>
</dbReference>
<keyword evidence="8" id="KW-0732">Signal</keyword>
<organism evidence="9 10">
    <name type="scientific">Mycena belliarum</name>
    <dbReference type="NCBI Taxonomy" id="1033014"/>
    <lineage>
        <taxon>Eukaryota</taxon>
        <taxon>Fungi</taxon>
        <taxon>Dikarya</taxon>
        <taxon>Basidiomycota</taxon>
        <taxon>Agaricomycotina</taxon>
        <taxon>Agaricomycetes</taxon>
        <taxon>Agaricomycetidae</taxon>
        <taxon>Agaricales</taxon>
        <taxon>Marasmiineae</taxon>
        <taxon>Mycenaceae</taxon>
        <taxon>Mycena</taxon>
    </lineage>
</organism>
<accession>A0AAD6U4N3</accession>
<dbReference type="GO" id="GO:0016705">
    <property type="term" value="F:oxidoreductase activity, acting on paired donors, with incorporation or reduction of molecular oxygen"/>
    <property type="evidence" value="ECO:0007669"/>
    <property type="project" value="InterPro"/>
</dbReference>
<evidence type="ECO:0000313" key="10">
    <source>
        <dbReference type="Proteomes" id="UP001222325"/>
    </source>
</evidence>
<keyword evidence="5 6" id="KW-0408">Iron</keyword>
<dbReference type="InterPro" id="IPR017972">
    <property type="entry name" value="Cyt_P450_CS"/>
</dbReference>
<sequence length="508" mass="56421">MTTTTLLIYVLAAVAAATWLRSRKQSPIPTIAEAEGVLSSHRTALRFLGNATDVVARGCHQFPEGVFRLPTLFRWEYVANGLQRLSEIAAAPENILSFHDGAADSLQTEYTIGAAVKHNPYHVATVRGSLTRNLARCFPDVRDEIVHAFNDVLALEGKEWKSFHVLPQVMQIVARTSNRLFVGLPLCRNQEFLDLNVNYTIHIFTRGQLIKLIPEFLKPTLAPWFSSKNSSLRHALKFLGPLLEERLAKDQELGADYPDRPNDAISWLLDIATDEERTVPALALRILVINMAAIHTSSTTLTSALYDLTMYPEHMQPMREEAERVIAEEGWSKASLASMHKIDSFLRESQRLSATGALGLTRRVVAKDGFTFSDGTTVPHGAFLSVPANAIHGDPDNYENPEVFDGFRFSRHRKQGSALADPEDTNVNGAVFTQHMVTTSPEHVAFGHGRHACPGRFFAATELKAMLAHMLINYDVKADVEGVRPSDMVFGAMRTPSATGKIMIRRRV</sequence>
<dbReference type="Proteomes" id="UP001222325">
    <property type="component" value="Unassembled WGS sequence"/>
</dbReference>
<dbReference type="GO" id="GO:0005506">
    <property type="term" value="F:iron ion binding"/>
    <property type="evidence" value="ECO:0007669"/>
    <property type="project" value="InterPro"/>
</dbReference>
<dbReference type="PROSITE" id="PS00086">
    <property type="entry name" value="CYTOCHROME_P450"/>
    <property type="match status" value="1"/>
</dbReference>
<feature type="binding site" description="axial binding residue" evidence="6">
    <location>
        <position position="453"/>
    </location>
    <ligand>
        <name>heme</name>
        <dbReference type="ChEBI" id="CHEBI:30413"/>
    </ligand>
    <ligandPart>
        <name>Fe</name>
        <dbReference type="ChEBI" id="CHEBI:18248"/>
    </ligandPart>
</feature>
<dbReference type="PANTHER" id="PTHR46206">
    <property type="entry name" value="CYTOCHROME P450"/>
    <property type="match status" value="1"/>
</dbReference>